<dbReference type="Proteomes" id="UP001469553">
    <property type="component" value="Unassembled WGS sequence"/>
</dbReference>
<keyword evidence="1" id="KW-0812">Transmembrane</keyword>
<feature type="transmembrane region" description="Helical" evidence="1">
    <location>
        <begin position="64"/>
        <end position="81"/>
    </location>
</feature>
<evidence type="ECO:0000313" key="2">
    <source>
        <dbReference type="EMBL" id="MEQ2278894.1"/>
    </source>
</evidence>
<sequence>MKYFHTSHHGCVLIWIVPVPDQSWLSLSCARNVLTGCLNISLESWEVCGVLVLCNHYAGTTLDMQYYFHFYMKMLIIYLFASSDNTRKFTKSVYIVKKI</sequence>
<reference evidence="2 3" key="1">
    <citation type="submission" date="2021-06" db="EMBL/GenBank/DDBJ databases">
        <authorList>
            <person name="Palmer J.M."/>
        </authorList>
    </citation>
    <scope>NUCLEOTIDE SEQUENCE [LARGE SCALE GENOMIC DNA]</scope>
    <source>
        <strain evidence="2 3">AS_MEX2019</strain>
        <tissue evidence="2">Muscle</tissue>
    </source>
</reference>
<keyword evidence="3" id="KW-1185">Reference proteome</keyword>
<keyword evidence="1" id="KW-0472">Membrane</keyword>
<dbReference type="EMBL" id="JAHRIP010000165">
    <property type="protein sequence ID" value="MEQ2278894.1"/>
    <property type="molecule type" value="Genomic_DNA"/>
</dbReference>
<evidence type="ECO:0000313" key="3">
    <source>
        <dbReference type="Proteomes" id="UP001469553"/>
    </source>
</evidence>
<name>A0ABV0XBT0_9TELE</name>
<proteinExistence type="predicted"/>
<organism evidence="2 3">
    <name type="scientific">Ameca splendens</name>
    <dbReference type="NCBI Taxonomy" id="208324"/>
    <lineage>
        <taxon>Eukaryota</taxon>
        <taxon>Metazoa</taxon>
        <taxon>Chordata</taxon>
        <taxon>Craniata</taxon>
        <taxon>Vertebrata</taxon>
        <taxon>Euteleostomi</taxon>
        <taxon>Actinopterygii</taxon>
        <taxon>Neopterygii</taxon>
        <taxon>Teleostei</taxon>
        <taxon>Neoteleostei</taxon>
        <taxon>Acanthomorphata</taxon>
        <taxon>Ovalentaria</taxon>
        <taxon>Atherinomorphae</taxon>
        <taxon>Cyprinodontiformes</taxon>
        <taxon>Goodeidae</taxon>
        <taxon>Ameca</taxon>
    </lineage>
</organism>
<evidence type="ECO:0000256" key="1">
    <source>
        <dbReference type="SAM" id="Phobius"/>
    </source>
</evidence>
<protein>
    <submittedName>
        <fullName evidence="2">Uncharacterized protein</fullName>
    </submittedName>
</protein>
<accession>A0ABV0XBT0</accession>
<keyword evidence="1" id="KW-1133">Transmembrane helix</keyword>
<comment type="caution">
    <text evidence="2">The sequence shown here is derived from an EMBL/GenBank/DDBJ whole genome shotgun (WGS) entry which is preliminary data.</text>
</comment>
<gene>
    <name evidence="2" type="ORF">AMECASPLE_003981</name>
</gene>